<feature type="non-terminal residue" evidence="2">
    <location>
        <position position="1"/>
    </location>
</feature>
<dbReference type="InterPro" id="IPR050951">
    <property type="entry name" value="Retrovirus_Pol_polyprotein"/>
</dbReference>
<dbReference type="InterPro" id="IPR041588">
    <property type="entry name" value="Integrase_H2C2"/>
</dbReference>
<dbReference type="EMBL" id="JABBWM010000005">
    <property type="protein sequence ID" value="KAG2117387.1"/>
    <property type="molecule type" value="Genomic_DNA"/>
</dbReference>
<feature type="domain" description="Integrase zinc-binding" evidence="1">
    <location>
        <begin position="6"/>
        <end position="57"/>
    </location>
</feature>
<dbReference type="PANTHER" id="PTHR37984">
    <property type="entry name" value="PROTEIN CBG26694"/>
    <property type="match status" value="1"/>
</dbReference>
<dbReference type="AlphaFoldDB" id="A0A9P7FHH9"/>
<dbReference type="PANTHER" id="PTHR37984:SF5">
    <property type="entry name" value="PROTEIN NYNRIN-LIKE"/>
    <property type="match status" value="1"/>
</dbReference>
<organism evidence="2 3">
    <name type="scientific">Suillus discolor</name>
    <dbReference type="NCBI Taxonomy" id="1912936"/>
    <lineage>
        <taxon>Eukaryota</taxon>
        <taxon>Fungi</taxon>
        <taxon>Dikarya</taxon>
        <taxon>Basidiomycota</taxon>
        <taxon>Agaricomycotina</taxon>
        <taxon>Agaricomycetes</taxon>
        <taxon>Agaricomycetidae</taxon>
        <taxon>Boletales</taxon>
        <taxon>Suillineae</taxon>
        <taxon>Suillaceae</taxon>
        <taxon>Suillus</taxon>
    </lineage>
</organism>
<evidence type="ECO:0000259" key="1">
    <source>
        <dbReference type="Pfam" id="PF17921"/>
    </source>
</evidence>
<comment type="caution">
    <text evidence="2">The sequence shown here is derived from an EMBL/GenBank/DDBJ whole genome shotgun (WGS) entry which is preliminary data.</text>
</comment>
<proteinExistence type="predicted"/>
<dbReference type="OrthoDB" id="2741831at2759"/>
<accession>A0A9P7FHH9</accession>
<dbReference type="Pfam" id="PF17921">
    <property type="entry name" value="Integrase_H2C2"/>
    <property type="match status" value="1"/>
</dbReference>
<dbReference type="Proteomes" id="UP000823399">
    <property type="component" value="Unassembled WGS sequence"/>
</dbReference>
<name>A0A9P7FHH9_9AGAM</name>
<evidence type="ECO:0000313" key="2">
    <source>
        <dbReference type="EMBL" id="KAG2117387.1"/>
    </source>
</evidence>
<feature type="non-terminal residue" evidence="2">
    <location>
        <position position="121"/>
    </location>
</feature>
<sequence length="121" mass="13740">VVFEASKRASILHNAHKELGHQGVQATFETIYYQFYWPHLYTNVKHHVQSCHDCQVHSVKKMHIPITVSTPATIFVKIYMDIMKMPSAAGHKNLVIARDDISCYIEGRALQSPSAKAMAKF</sequence>
<reference evidence="2" key="1">
    <citation type="journal article" date="2020" name="New Phytol.">
        <title>Comparative genomics reveals dynamic genome evolution in host specialist ectomycorrhizal fungi.</title>
        <authorList>
            <person name="Lofgren L.A."/>
            <person name="Nguyen N.H."/>
            <person name="Vilgalys R."/>
            <person name="Ruytinx J."/>
            <person name="Liao H.L."/>
            <person name="Branco S."/>
            <person name="Kuo A."/>
            <person name="LaButti K."/>
            <person name="Lipzen A."/>
            <person name="Andreopoulos W."/>
            <person name="Pangilinan J."/>
            <person name="Riley R."/>
            <person name="Hundley H."/>
            <person name="Na H."/>
            <person name="Barry K."/>
            <person name="Grigoriev I.V."/>
            <person name="Stajich J.E."/>
            <person name="Kennedy P.G."/>
        </authorList>
    </citation>
    <scope>NUCLEOTIDE SEQUENCE</scope>
    <source>
        <strain evidence="2">FC423</strain>
    </source>
</reference>
<dbReference type="RefSeq" id="XP_041298276.1">
    <property type="nucleotide sequence ID" value="XM_041429947.1"/>
</dbReference>
<protein>
    <recommendedName>
        <fullName evidence="1">Integrase zinc-binding domain-containing protein</fullName>
    </recommendedName>
</protein>
<dbReference type="GeneID" id="64692206"/>
<keyword evidence="3" id="KW-1185">Reference proteome</keyword>
<dbReference type="Gene3D" id="1.10.340.70">
    <property type="match status" value="1"/>
</dbReference>
<evidence type="ECO:0000313" key="3">
    <source>
        <dbReference type="Proteomes" id="UP000823399"/>
    </source>
</evidence>
<gene>
    <name evidence="2" type="ORF">F5147DRAFT_523168</name>
</gene>